<organism evidence="1 2">
    <name type="scientific">Paractinoplanes ovalisporus</name>
    <dbReference type="NCBI Taxonomy" id="2810368"/>
    <lineage>
        <taxon>Bacteria</taxon>
        <taxon>Bacillati</taxon>
        <taxon>Actinomycetota</taxon>
        <taxon>Actinomycetes</taxon>
        <taxon>Micromonosporales</taxon>
        <taxon>Micromonosporaceae</taxon>
        <taxon>Paractinoplanes</taxon>
    </lineage>
</organism>
<proteinExistence type="predicted"/>
<dbReference type="EMBL" id="JAENHP010000013">
    <property type="protein sequence ID" value="MBM2620070.1"/>
    <property type="molecule type" value="Genomic_DNA"/>
</dbReference>
<evidence type="ECO:0008006" key="3">
    <source>
        <dbReference type="Google" id="ProtNLM"/>
    </source>
</evidence>
<accession>A0ABS2AJP0</accession>
<comment type="caution">
    <text evidence="1">The sequence shown here is derived from an EMBL/GenBank/DDBJ whole genome shotgun (WGS) entry which is preliminary data.</text>
</comment>
<keyword evidence="2" id="KW-1185">Reference proteome</keyword>
<protein>
    <recommendedName>
        <fullName evidence="3">DUF1127 domain-containing protein</fullName>
    </recommendedName>
</protein>
<evidence type="ECO:0000313" key="2">
    <source>
        <dbReference type="Proteomes" id="UP000632138"/>
    </source>
</evidence>
<name>A0ABS2AJP0_9ACTN</name>
<gene>
    <name evidence="1" type="ORF">JIG36_31610</name>
</gene>
<evidence type="ECO:0000313" key="1">
    <source>
        <dbReference type="EMBL" id="MBM2620070.1"/>
    </source>
</evidence>
<dbReference type="Proteomes" id="UP000632138">
    <property type="component" value="Unassembled WGS sequence"/>
</dbReference>
<sequence>MAVVTRTHALNVIRRAYGPDFAESVRDKLPDRLDLENPRDTKVLYDLGLTPDRLISALGAEY</sequence>
<dbReference type="RefSeq" id="WP_203380063.1">
    <property type="nucleotide sequence ID" value="NZ_JAENHP010000013.1"/>
</dbReference>
<reference evidence="1 2" key="1">
    <citation type="submission" date="2021-01" db="EMBL/GenBank/DDBJ databases">
        <title>Actinoplanes sp. nov. LDG1-06 isolated from lichen.</title>
        <authorList>
            <person name="Saeng-In P."/>
            <person name="Phongsopitanun W."/>
            <person name="Kanchanasin P."/>
            <person name="Yuki M."/>
            <person name="Kudo T."/>
            <person name="Ohkuma M."/>
            <person name="Tanasupawat S."/>
        </authorList>
    </citation>
    <scope>NUCLEOTIDE SEQUENCE [LARGE SCALE GENOMIC DNA]</scope>
    <source>
        <strain evidence="1 2">LDG1-06</strain>
    </source>
</reference>